<dbReference type="Proteomes" id="UP000801492">
    <property type="component" value="Unassembled WGS sequence"/>
</dbReference>
<dbReference type="InterPro" id="IPR043128">
    <property type="entry name" value="Rev_trsase/Diguanyl_cyclase"/>
</dbReference>
<evidence type="ECO:0000259" key="1">
    <source>
        <dbReference type="PROSITE" id="PS50878"/>
    </source>
</evidence>
<dbReference type="GO" id="GO:0071897">
    <property type="term" value="P:DNA biosynthetic process"/>
    <property type="evidence" value="ECO:0007669"/>
    <property type="project" value="UniProtKB-ARBA"/>
</dbReference>
<feature type="non-terminal residue" evidence="2">
    <location>
        <position position="1"/>
    </location>
</feature>
<keyword evidence="3" id="KW-1185">Reference proteome</keyword>
<organism evidence="2 3">
    <name type="scientific">Ignelater luminosus</name>
    <name type="common">Cucubano</name>
    <name type="synonym">Pyrophorus luminosus</name>
    <dbReference type="NCBI Taxonomy" id="2038154"/>
    <lineage>
        <taxon>Eukaryota</taxon>
        <taxon>Metazoa</taxon>
        <taxon>Ecdysozoa</taxon>
        <taxon>Arthropoda</taxon>
        <taxon>Hexapoda</taxon>
        <taxon>Insecta</taxon>
        <taxon>Pterygota</taxon>
        <taxon>Neoptera</taxon>
        <taxon>Endopterygota</taxon>
        <taxon>Coleoptera</taxon>
        <taxon>Polyphaga</taxon>
        <taxon>Elateriformia</taxon>
        <taxon>Elateroidea</taxon>
        <taxon>Elateridae</taxon>
        <taxon>Agrypninae</taxon>
        <taxon>Pyrophorini</taxon>
        <taxon>Ignelater</taxon>
    </lineage>
</organism>
<dbReference type="PANTHER" id="PTHR47027:SF20">
    <property type="entry name" value="REVERSE TRANSCRIPTASE-LIKE PROTEIN WITH RNA-DIRECTED DNA POLYMERASE DOMAIN"/>
    <property type="match status" value="1"/>
</dbReference>
<sequence>QQREYHQKLLTENRSEFLLNNDDEIDIFDITLAEEDEISVPELKNALKTMKNERAPGPKGVSPIYVQALKALDTNITDSIKIGSKLSHAFPITKGLRQGCSIAPTLLKNNINSALIHWRRTCRNMGIDVHGEKLFTLHFADDQVIIAKDEGNIYYMLRKLDDEYHKWGLTINTDKTEYIVVGNMVRDLVAEVWETTEQIEKRLLAMEMAYWRRCCRLTLHDRVKNTNIREKINLGPTVIDTIDDGVTIAMTQGNLKDGDLNDRKSWKLGCNKRP</sequence>
<evidence type="ECO:0000313" key="2">
    <source>
        <dbReference type="EMBL" id="KAF2890792.1"/>
    </source>
</evidence>
<dbReference type="InterPro" id="IPR043502">
    <property type="entry name" value="DNA/RNA_pol_sf"/>
</dbReference>
<proteinExistence type="predicted"/>
<dbReference type="OrthoDB" id="6768451at2759"/>
<dbReference type="Pfam" id="PF00078">
    <property type="entry name" value="RVT_1"/>
    <property type="match status" value="1"/>
</dbReference>
<name>A0A8K0CT17_IGNLU</name>
<dbReference type="Gene3D" id="3.30.70.270">
    <property type="match status" value="1"/>
</dbReference>
<accession>A0A8K0CT17</accession>
<feature type="domain" description="Reverse transcriptase" evidence="1">
    <location>
        <begin position="1"/>
        <end position="210"/>
    </location>
</feature>
<dbReference type="PANTHER" id="PTHR47027">
    <property type="entry name" value="REVERSE TRANSCRIPTASE DOMAIN-CONTAINING PROTEIN"/>
    <property type="match status" value="1"/>
</dbReference>
<evidence type="ECO:0000313" key="3">
    <source>
        <dbReference type="Proteomes" id="UP000801492"/>
    </source>
</evidence>
<comment type="caution">
    <text evidence="2">The sequence shown here is derived from an EMBL/GenBank/DDBJ whole genome shotgun (WGS) entry which is preliminary data.</text>
</comment>
<reference evidence="2" key="1">
    <citation type="submission" date="2019-08" db="EMBL/GenBank/DDBJ databases">
        <title>The genome of the North American firefly Photinus pyralis.</title>
        <authorList>
            <consortium name="Photinus pyralis genome working group"/>
            <person name="Fallon T.R."/>
            <person name="Sander Lower S.E."/>
            <person name="Weng J.-K."/>
        </authorList>
    </citation>
    <scope>NUCLEOTIDE SEQUENCE</scope>
    <source>
        <strain evidence="2">TRF0915ILg1</strain>
        <tissue evidence="2">Whole body</tissue>
    </source>
</reference>
<protein>
    <recommendedName>
        <fullName evidence="1">Reverse transcriptase domain-containing protein</fullName>
    </recommendedName>
</protein>
<gene>
    <name evidence="2" type="ORF">ILUMI_15381</name>
</gene>
<dbReference type="EMBL" id="VTPC01046355">
    <property type="protein sequence ID" value="KAF2890792.1"/>
    <property type="molecule type" value="Genomic_DNA"/>
</dbReference>
<dbReference type="InterPro" id="IPR000477">
    <property type="entry name" value="RT_dom"/>
</dbReference>
<dbReference type="PROSITE" id="PS50878">
    <property type="entry name" value="RT_POL"/>
    <property type="match status" value="1"/>
</dbReference>
<dbReference type="SUPFAM" id="SSF56672">
    <property type="entry name" value="DNA/RNA polymerases"/>
    <property type="match status" value="1"/>
</dbReference>
<dbReference type="AlphaFoldDB" id="A0A8K0CT17"/>